<reference evidence="1 2" key="1">
    <citation type="submission" date="2016-06" db="EMBL/GenBank/DDBJ databases">
        <title>Evolution of pathogenesis and genome organization in the Tremellales.</title>
        <authorList>
            <person name="Cuomo C."/>
            <person name="Litvintseva A."/>
            <person name="Heitman J."/>
            <person name="Chen Y."/>
            <person name="Sun S."/>
            <person name="Springer D."/>
            <person name="Dromer F."/>
            <person name="Young S."/>
            <person name="Zeng Q."/>
            <person name="Chapman S."/>
            <person name="Gujja S."/>
            <person name="Saif S."/>
            <person name="Birren B."/>
        </authorList>
    </citation>
    <scope>NUCLEOTIDE SEQUENCE [LARGE SCALE GENOMIC DNA]</scope>
    <source>
        <strain evidence="1 2">CBS 6039</strain>
    </source>
</reference>
<dbReference type="OrthoDB" id="2735536at2759"/>
<evidence type="ECO:0000313" key="1">
    <source>
        <dbReference type="EMBL" id="ODN83669.1"/>
    </source>
</evidence>
<proteinExistence type="predicted"/>
<gene>
    <name evidence="1" type="ORF">L202_01766</name>
</gene>
<dbReference type="Gene3D" id="3.40.50.720">
    <property type="entry name" value="NAD(P)-binding Rossmann-like Domain"/>
    <property type="match status" value="1"/>
</dbReference>
<sequence>MKGVESVVYPASPVEFGDENFRETNLKSALEGTLGVLRAVGREGSVKSVVYTSSFGAVGQYKFLPTELKGRTTTEDDWNPYILEELVAIFAD</sequence>
<name>A0A1E3I4Z6_9TREE</name>
<dbReference type="Proteomes" id="UP000094065">
    <property type="component" value="Unassembled WGS sequence"/>
</dbReference>
<evidence type="ECO:0008006" key="3">
    <source>
        <dbReference type="Google" id="ProtNLM"/>
    </source>
</evidence>
<dbReference type="InterPro" id="IPR036291">
    <property type="entry name" value="NAD(P)-bd_dom_sf"/>
</dbReference>
<dbReference type="RefSeq" id="XP_018997669.1">
    <property type="nucleotide sequence ID" value="XM_019135242.1"/>
</dbReference>
<dbReference type="EMBL" id="AWGJ01000002">
    <property type="protein sequence ID" value="ODN83669.1"/>
    <property type="molecule type" value="Genomic_DNA"/>
</dbReference>
<protein>
    <recommendedName>
        <fullName evidence="3">3-beta hydroxysteroid dehydrogenase/isomerase domain-containing protein</fullName>
    </recommendedName>
</protein>
<accession>A0A1E3I4Z6</accession>
<dbReference type="SUPFAM" id="SSF51735">
    <property type="entry name" value="NAD(P)-binding Rossmann-fold domains"/>
    <property type="match status" value="1"/>
</dbReference>
<comment type="caution">
    <text evidence="1">The sequence shown here is derived from an EMBL/GenBank/DDBJ whole genome shotgun (WGS) entry which is preliminary data.</text>
</comment>
<evidence type="ECO:0000313" key="2">
    <source>
        <dbReference type="Proteomes" id="UP000094065"/>
    </source>
</evidence>
<organism evidence="1 2">
    <name type="scientific">Cryptococcus amylolentus CBS 6039</name>
    <dbReference type="NCBI Taxonomy" id="1295533"/>
    <lineage>
        <taxon>Eukaryota</taxon>
        <taxon>Fungi</taxon>
        <taxon>Dikarya</taxon>
        <taxon>Basidiomycota</taxon>
        <taxon>Agaricomycotina</taxon>
        <taxon>Tremellomycetes</taxon>
        <taxon>Tremellales</taxon>
        <taxon>Cryptococcaceae</taxon>
        <taxon>Cryptococcus</taxon>
    </lineage>
</organism>
<dbReference type="GeneID" id="30153075"/>
<keyword evidence="2" id="KW-1185">Reference proteome</keyword>
<dbReference type="AlphaFoldDB" id="A0A1E3I4Z6"/>
<dbReference type="STRING" id="1295533.A0A1E3I4Z6"/>